<dbReference type="EMBL" id="CCYD01000442">
    <property type="protein sequence ID" value="CEG39727.1"/>
    <property type="molecule type" value="Genomic_DNA"/>
</dbReference>
<keyword evidence="1" id="KW-0238">DNA-binding</keyword>
<feature type="region of interest" description="Disordered" evidence="2">
    <location>
        <begin position="1"/>
        <end position="24"/>
    </location>
</feature>
<keyword evidence="5" id="KW-0808">Transferase</keyword>
<dbReference type="GO" id="GO:0032259">
    <property type="term" value="P:methylation"/>
    <property type="evidence" value="ECO:0007669"/>
    <property type="project" value="UniProtKB-KW"/>
</dbReference>
<evidence type="ECO:0000256" key="1">
    <source>
        <dbReference type="ARBA" id="ARBA00023125"/>
    </source>
</evidence>
<sequence>MVDTTNDVPVVSTSDAAAQATSDRRYKRQKVARTALTLREKSIVKSFCEQKLIDCKDRGQSAPSQEVLRQEIVSQFGWSCGRSTLSKIIAMDWKLLRGSHEGGEAPRNSNMKRRRRPLFPAFEADLVKFIRAHADDGDRTDNIVGVATEIASDDTEGATNVGVLSTRTDEDRRRPLTEALILAEAQRLKHVHGISDNMLVLSVGWLARFKHRHCIRLRKSTRAANKTTVTSTVCESISDWNDGLSPASQADFEQLAPRHHVGISDHEGLLSSSSQPQNTLTIESASSMNEAPMTLCSAQWFEKGRMKASSKTLAFYNQIPKSIRDLGCVCQEFDDFVGAIEGLHVAVVGLGSVADAFLLAQAVGANGFVTCIETSSSNVFAAERIARSFCLRTLGLSSVNMKFIVGDYSNVDSQSALTLLGHELLTLRGHIDIVHCNCSIRSSNFLSDKHDFLKTAFSLLKVGGELRVTDLVCTRRLSMSEKEDAGSTNDIKAKALCTLESSIQTQQKVVLAAPYIGDLQRLFRNLDSNADLRVRSCSKAGTVTIDSAIAHMFPTFTSSCTRFRRATFRTFRLENVEEPCEDYGQTAVFNGSKVNDTTDESTVVSDSFRLDDTWNFESGVRTPVDGNTAQILQSTWMQRYFSVSGDRSRHRGIFANEVHATSTTLPAVESAWTLTSSGITTVANQSSLTVSSALTEPSIVMMPPNTFIIDATCRLDYRATNCL</sequence>
<dbReference type="SUPFAM" id="SSF53335">
    <property type="entry name" value="S-adenosyl-L-methionine-dependent methyltransferases"/>
    <property type="match status" value="1"/>
</dbReference>
<proteinExistence type="predicted"/>
<feature type="domain" description="Methyltransferase" evidence="4">
    <location>
        <begin position="349"/>
        <end position="483"/>
    </location>
</feature>
<dbReference type="OMA" id="HRHCIRL"/>
<keyword evidence="5" id="KW-0489">Methyltransferase</keyword>
<dbReference type="RefSeq" id="XP_024576096.1">
    <property type="nucleotide sequence ID" value="XM_024725306.1"/>
</dbReference>
<dbReference type="OrthoDB" id="167074at2759"/>
<dbReference type="Gene3D" id="3.40.50.150">
    <property type="entry name" value="Vaccinia Virus protein VP39"/>
    <property type="match status" value="1"/>
</dbReference>
<dbReference type="InterPro" id="IPR029063">
    <property type="entry name" value="SAM-dependent_MTases_sf"/>
</dbReference>
<evidence type="ECO:0000259" key="4">
    <source>
        <dbReference type="Pfam" id="PF13847"/>
    </source>
</evidence>
<dbReference type="STRING" id="4781.A0A0P1AF79"/>
<organism evidence="5 6">
    <name type="scientific">Plasmopara halstedii</name>
    <name type="common">Downy mildew of sunflower</name>
    <dbReference type="NCBI Taxonomy" id="4781"/>
    <lineage>
        <taxon>Eukaryota</taxon>
        <taxon>Sar</taxon>
        <taxon>Stramenopiles</taxon>
        <taxon>Oomycota</taxon>
        <taxon>Peronosporomycetes</taxon>
        <taxon>Peronosporales</taxon>
        <taxon>Peronosporaceae</taxon>
        <taxon>Plasmopara</taxon>
    </lineage>
</organism>
<dbReference type="Pfam" id="PF03221">
    <property type="entry name" value="HTH_Tnp_Tc5"/>
    <property type="match status" value="1"/>
</dbReference>
<accession>A0A0P1AF79</accession>
<dbReference type="GO" id="GO:0008168">
    <property type="term" value="F:methyltransferase activity"/>
    <property type="evidence" value="ECO:0007669"/>
    <property type="project" value="UniProtKB-KW"/>
</dbReference>
<reference evidence="6" key="1">
    <citation type="submission" date="2014-09" db="EMBL/GenBank/DDBJ databases">
        <authorList>
            <person name="Sharma Rahul"/>
            <person name="Thines Marco"/>
        </authorList>
    </citation>
    <scope>NUCLEOTIDE SEQUENCE [LARGE SCALE GENOMIC DNA]</scope>
</reference>
<dbReference type="CDD" id="cd02440">
    <property type="entry name" value="AdoMet_MTases"/>
    <property type="match status" value="1"/>
</dbReference>
<feature type="compositionally biased region" description="Low complexity" evidence="2">
    <location>
        <begin position="12"/>
        <end position="21"/>
    </location>
</feature>
<dbReference type="AlphaFoldDB" id="A0A0P1AF79"/>
<keyword evidence="6" id="KW-1185">Reference proteome</keyword>
<dbReference type="Gene3D" id="3.40.5.100">
    <property type="match status" value="1"/>
</dbReference>
<name>A0A0P1AF79_PLAHL</name>
<dbReference type="Pfam" id="PF13847">
    <property type="entry name" value="Methyltransf_31"/>
    <property type="match status" value="1"/>
</dbReference>
<dbReference type="InterPro" id="IPR025714">
    <property type="entry name" value="Methyltranfer_dom"/>
</dbReference>
<dbReference type="Proteomes" id="UP000054928">
    <property type="component" value="Unassembled WGS sequence"/>
</dbReference>
<dbReference type="GeneID" id="36405019"/>
<protein>
    <submittedName>
        <fullName evidence="5">Methyltransferase domain</fullName>
    </submittedName>
</protein>
<feature type="domain" description="HTH CENPB-type" evidence="3">
    <location>
        <begin position="171"/>
        <end position="219"/>
    </location>
</feature>
<evidence type="ECO:0000313" key="5">
    <source>
        <dbReference type="EMBL" id="CEG39727.1"/>
    </source>
</evidence>
<evidence type="ECO:0000313" key="6">
    <source>
        <dbReference type="Proteomes" id="UP000054928"/>
    </source>
</evidence>
<dbReference type="InterPro" id="IPR006600">
    <property type="entry name" value="HTH_CenpB_DNA-bd_dom"/>
</dbReference>
<dbReference type="GO" id="GO:0003677">
    <property type="term" value="F:DNA binding"/>
    <property type="evidence" value="ECO:0007669"/>
    <property type="project" value="UniProtKB-KW"/>
</dbReference>
<evidence type="ECO:0000256" key="2">
    <source>
        <dbReference type="SAM" id="MobiDB-lite"/>
    </source>
</evidence>
<evidence type="ECO:0000259" key="3">
    <source>
        <dbReference type="Pfam" id="PF03221"/>
    </source>
</evidence>